<reference evidence="1 2" key="1">
    <citation type="submission" date="2015-11" db="EMBL/GenBank/DDBJ databases">
        <title>Genomic analysis of 38 Legionella species identifies large and diverse effector repertoires.</title>
        <authorList>
            <person name="Burstein D."/>
            <person name="Amaro F."/>
            <person name="Zusman T."/>
            <person name="Lifshitz Z."/>
            <person name="Cohen O."/>
            <person name="Gilbert J.A."/>
            <person name="Pupko T."/>
            <person name="Shuman H.A."/>
            <person name="Segal G."/>
        </authorList>
    </citation>
    <scope>NUCLEOTIDE SEQUENCE [LARGE SCALE GENOMIC DNA]</scope>
    <source>
        <strain evidence="1 2">WIGA</strain>
    </source>
</reference>
<dbReference type="PATRIC" id="fig|447.4.peg.3291"/>
<keyword evidence="2" id="KW-1185">Reference proteome</keyword>
<dbReference type="AlphaFoldDB" id="A0A0W0REP7"/>
<dbReference type="EMBL" id="LNXU01000045">
    <property type="protein sequence ID" value="KTC69569.1"/>
    <property type="molecule type" value="Genomic_DNA"/>
</dbReference>
<evidence type="ECO:0000313" key="2">
    <source>
        <dbReference type="Proteomes" id="UP000054695"/>
    </source>
</evidence>
<dbReference type="OrthoDB" id="7129160at2"/>
<protein>
    <submittedName>
        <fullName evidence="1">Uncharacterized protein</fullName>
    </submittedName>
</protein>
<dbReference type="Proteomes" id="UP000054695">
    <property type="component" value="Unassembled WGS sequence"/>
</dbReference>
<accession>A0A0W0REP7</accession>
<evidence type="ECO:0000313" key="1">
    <source>
        <dbReference type="EMBL" id="KTC69569.1"/>
    </source>
</evidence>
<proteinExistence type="predicted"/>
<name>A0A0W0REP7_LEGBO</name>
<sequence length="82" mass="9455">MAHIKNYLPSNEEELNQIVIKKIIDATPFKIGDYVKILTHDADEKWIISDFSVTADGEPAALLESDTWHTFALLQDIQFYHH</sequence>
<gene>
    <name evidence="1" type="ORF">Lboz_3085</name>
</gene>
<comment type="caution">
    <text evidence="1">The sequence shown here is derived from an EMBL/GenBank/DDBJ whole genome shotgun (WGS) entry which is preliminary data.</text>
</comment>
<organism evidence="1 2">
    <name type="scientific">Legionella bozemanae</name>
    <name type="common">Fluoribacter bozemanae</name>
    <dbReference type="NCBI Taxonomy" id="447"/>
    <lineage>
        <taxon>Bacteria</taxon>
        <taxon>Pseudomonadati</taxon>
        <taxon>Pseudomonadota</taxon>
        <taxon>Gammaproteobacteria</taxon>
        <taxon>Legionellales</taxon>
        <taxon>Legionellaceae</taxon>
        <taxon>Legionella</taxon>
    </lineage>
</organism>
<dbReference type="RefSeq" id="WP_058460639.1">
    <property type="nucleotide sequence ID" value="NZ_CAAAIY010000036.1"/>
</dbReference>